<evidence type="ECO:0000256" key="1">
    <source>
        <dbReference type="SAM" id="SignalP"/>
    </source>
</evidence>
<name>A0A4Q0MEU5_9SPHI</name>
<feature type="domain" description="Outer membrane protein beta-barrel" evidence="2">
    <location>
        <begin position="19"/>
        <end position="176"/>
    </location>
</feature>
<comment type="caution">
    <text evidence="3">The sequence shown here is derived from an EMBL/GenBank/DDBJ whole genome shotgun (WGS) entry which is preliminary data.</text>
</comment>
<evidence type="ECO:0000259" key="2">
    <source>
        <dbReference type="Pfam" id="PF13568"/>
    </source>
</evidence>
<accession>A0A4Q0MEU5</accession>
<dbReference type="EMBL" id="RXOC01000002">
    <property type="protein sequence ID" value="RXF71805.1"/>
    <property type="molecule type" value="Genomic_DNA"/>
</dbReference>
<keyword evidence="1" id="KW-0732">Signal</keyword>
<reference evidence="3 4" key="1">
    <citation type="submission" date="2018-12" db="EMBL/GenBank/DDBJ databases">
        <title>The Draft Genome Sequence of the Soil Bacterium Pedobacter tournemirensis R1.</title>
        <authorList>
            <person name="He J."/>
        </authorList>
    </citation>
    <scope>NUCLEOTIDE SEQUENCE [LARGE SCALE GENOMIC DNA]</scope>
    <source>
        <strain evidence="3 4">R1</strain>
    </source>
</reference>
<organism evidence="3 4">
    <name type="scientific">Arcticibacter tournemirensis</name>
    <dbReference type="NCBI Taxonomy" id="699437"/>
    <lineage>
        <taxon>Bacteria</taxon>
        <taxon>Pseudomonadati</taxon>
        <taxon>Bacteroidota</taxon>
        <taxon>Sphingobacteriia</taxon>
        <taxon>Sphingobacteriales</taxon>
        <taxon>Sphingobacteriaceae</taxon>
        <taxon>Arcticibacter</taxon>
    </lineage>
</organism>
<gene>
    <name evidence="3" type="ORF">EKH83_03715</name>
</gene>
<dbReference type="AlphaFoldDB" id="A0A4Q0MEU5"/>
<dbReference type="Proteomes" id="UP000290848">
    <property type="component" value="Unassembled WGS sequence"/>
</dbReference>
<dbReference type="Pfam" id="PF13568">
    <property type="entry name" value="OMP_b-brl_2"/>
    <property type="match status" value="1"/>
</dbReference>
<evidence type="ECO:0000313" key="3">
    <source>
        <dbReference type="EMBL" id="RXF71805.1"/>
    </source>
</evidence>
<feature type="chain" id="PRO_5020815895" evidence="1">
    <location>
        <begin position="21"/>
        <end position="198"/>
    </location>
</feature>
<feature type="signal peptide" evidence="1">
    <location>
        <begin position="1"/>
        <end position="20"/>
    </location>
</feature>
<proteinExistence type="predicted"/>
<sequence>MKKIILLSCLCVAISFASFAQLPSFNLGVKGGLNLATLKSDDFFGEENRLGYQFGVWARLGGAGFYVQPEAYLAGKGGKFDLSQDNGVEAEGKVRFTTLDVPVLIGNKIGFDKLNVRFMAGPVVSFILDNSFKSNFQNVTDVDNYKNQTWGAQIGAGVDIGSLAVDLRYEAGLSNVNKSGQYDQKQNLWHLSLGYKLF</sequence>
<evidence type="ECO:0000313" key="4">
    <source>
        <dbReference type="Proteomes" id="UP000290848"/>
    </source>
</evidence>
<dbReference type="InterPro" id="IPR025665">
    <property type="entry name" value="Beta-barrel_OMP_2"/>
</dbReference>
<protein>
    <submittedName>
        <fullName evidence="3">PorT family protein</fullName>
    </submittedName>
</protein>
<dbReference type="RefSeq" id="WP_128768053.1">
    <property type="nucleotide sequence ID" value="NZ_RXOC01000002.1"/>
</dbReference>